<sequence length="79" mass="9108">MELVLSSLSEEELRDVVRVNERKLISKGINSAFNMINSPMANTIKGFRIVNEKAGEIEIDFEWYKEASKTFVRITDENL</sequence>
<proteinExistence type="predicted"/>
<reference evidence="1" key="1">
    <citation type="journal article" date="2015" name="Nature">
        <title>Complex archaea that bridge the gap between prokaryotes and eukaryotes.</title>
        <authorList>
            <person name="Spang A."/>
            <person name="Saw J.H."/>
            <person name="Jorgensen S.L."/>
            <person name="Zaremba-Niedzwiedzka K."/>
            <person name="Martijn J."/>
            <person name="Lind A.E."/>
            <person name="van Eijk R."/>
            <person name="Schleper C."/>
            <person name="Guy L."/>
            <person name="Ettema T.J."/>
        </authorList>
    </citation>
    <scope>NUCLEOTIDE SEQUENCE</scope>
</reference>
<gene>
    <name evidence="1" type="ORF">LCGC14_2712410</name>
</gene>
<evidence type="ECO:0000313" key="1">
    <source>
        <dbReference type="EMBL" id="KKK91493.1"/>
    </source>
</evidence>
<name>A0A0F8ZCM5_9ZZZZ</name>
<organism evidence="1">
    <name type="scientific">marine sediment metagenome</name>
    <dbReference type="NCBI Taxonomy" id="412755"/>
    <lineage>
        <taxon>unclassified sequences</taxon>
        <taxon>metagenomes</taxon>
        <taxon>ecological metagenomes</taxon>
    </lineage>
</organism>
<accession>A0A0F8ZCM5</accession>
<dbReference type="AlphaFoldDB" id="A0A0F8ZCM5"/>
<comment type="caution">
    <text evidence="1">The sequence shown here is derived from an EMBL/GenBank/DDBJ whole genome shotgun (WGS) entry which is preliminary data.</text>
</comment>
<dbReference type="EMBL" id="LAZR01048627">
    <property type="protein sequence ID" value="KKK91493.1"/>
    <property type="molecule type" value="Genomic_DNA"/>
</dbReference>
<protein>
    <submittedName>
        <fullName evidence="1">Uncharacterized protein</fullName>
    </submittedName>
</protein>